<feature type="transmembrane region" description="Helical" evidence="8">
    <location>
        <begin position="425"/>
        <end position="445"/>
    </location>
</feature>
<evidence type="ECO:0000256" key="8">
    <source>
        <dbReference type="SAM" id="Phobius"/>
    </source>
</evidence>
<feature type="transmembrane region" description="Helical" evidence="8">
    <location>
        <begin position="157"/>
        <end position="176"/>
    </location>
</feature>
<keyword evidence="3 8" id="KW-0812">Transmembrane</keyword>
<evidence type="ECO:0000256" key="3">
    <source>
        <dbReference type="ARBA" id="ARBA00022692"/>
    </source>
</evidence>
<feature type="transmembrane region" description="Helical" evidence="8">
    <location>
        <begin position="401"/>
        <end position="418"/>
    </location>
</feature>
<keyword evidence="4" id="KW-0133">Cell shape</keyword>
<name>A0ABW5SKU6_9BACL</name>
<dbReference type="InterPro" id="IPR051050">
    <property type="entry name" value="Lipid_II_flippase_MurJ/MviN"/>
</dbReference>
<feature type="transmembrane region" description="Helical" evidence="8">
    <location>
        <begin position="304"/>
        <end position="328"/>
    </location>
</feature>
<keyword evidence="7 8" id="KW-0472">Membrane</keyword>
<dbReference type="Proteomes" id="UP001597540">
    <property type="component" value="Unassembled WGS sequence"/>
</dbReference>
<keyword evidence="5" id="KW-0573">Peptidoglycan synthesis</keyword>
<evidence type="ECO:0000256" key="2">
    <source>
        <dbReference type="ARBA" id="ARBA00022475"/>
    </source>
</evidence>
<organism evidence="9 10">
    <name type="scientific">Paenibacillus shunpengii</name>
    <dbReference type="NCBI Taxonomy" id="2054424"/>
    <lineage>
        <taxon>Bacteria</taxon>
        <taxon>Bacillati</taxon>
        <taxon>Bacillota</taxon>
        <taxon>Bacilli</taxon>
        <taxon>Bacillales</taxon>
        <taxon>Paenibacillaceae</taxon>
        <taxon>Paenibacillus</taxon>
    </lineage>
</organism>
<dbReference type="RefSeq" id="WP_379260284.1">
    <property type="nucleotide sequence ID" value="NZ_JBHUMJ010000002.1"/>
</dbReference>
<reference evidence="10" key="1">
    <citation type="journal article" date="2019" name="Int. J. Syst. Evol. Microbiol.">
        <title>The Global Catalogue of Microorganisms (GCM) 10K type strain sequencing project: providing services to taxonomists for standard genome sequencing and annotation.</title>
        <authorList>
            <consortium name="The Broad Institute Genomics Platform"/>
            <consortium name="The Broad Institute Genome Sequencing Center for Infectious Disease"/>
            <person name="Wu L."/>
            <person name="Ma J."/>
        </authorList>
    </citation>
    <scope>NUCLEOTIDE SEQUENCE [LARGE SCALE GENOMIC DNA]</scope>
    <source>
        <strain evidence="10">KCTC 33849</strain>
    </source>
</reference>
<dbReference type="Pfam" id="PF03023">
    <property type="entry name" value="MurJ"/>
    <property type="match status" value="1"/>
</dbReference>
<protein>
    <submittedName>
        <fullName evidence="9">Murein biosynthesis integral membrane protein MurJ</fullName>
    </submittedName>
</protein>
<dbReference type="EMBL" id="JBHUMJ010000002">
    <property type="protein sequence ID" value="MFD2699382.1"/>
    <property type="molecule type" value="Genomic_DNA"/>
</dbReference>
<keyword evidence="2" id="KW-1003">Cell membrane</keyword>
<proteinExistence type="predicted"/>
<comment type="caution">
    <text evidence="9">The sequence shown here is derived from an EMBL/GenBank/DDBJ whole genome shotgun (WGS) entry which is preliminary data.</text>
</comment>
<feature type="transmembrane region" description="Helical" evidence="8">
    <location>
        <begin position="451"/>
        <end position="471"/>
    </location>
</feature>
<dbReference type="PANTHER" id="PTHR47019:SF1">
    <property type="entry name" value="LIPID II FLIPPASE MURJ"/>
    <property type="match status" value="1"/>
</dbReference>
<keyword evidence="6 8" id="KW-1133">Transmembrane helix</keyword>
<comment type="subcellular location">
    <subcellularLocation>
        <location evidence="1">Cell membrane</location>
        <topology evidence="1">Multi-pass membrane protein</topology>
    </subcellularLocation>
</comment>
<accession>A0ABW5SKU6</accession>
<sequence length="499" mass="55543">MLKAFSILFSGNLVGKILGAIREMIIAAFYGTSAPAAALRISQSATLIPVNFFTAESLNAVFVPLYSKYKIENIQRANNFAWFMFILITTIAIILSLILYYGARIWVTLLAPGFSEPAIQITVLFVEIMSIGIPFYLMTSVISYYEISNKIYLMSSIRASIQSLGLIIGALSAYYFNSLSYLAWGFSGAYIYLFFHGVFNLYRKKLIVLPYFDLEEVKNIASDFWKLLRPLLLIPFILQGNIITEKVVASLLGIGVVASLDYAKFISETGLLLIAVPIGTIWLSELSNATKYRVESMLHKMIPVLLMITIPLSLFLICNSEEIISLFYARGAFNDESIQLTKSIFIGISIGLWATITAYILQKVLNAQMQNKVVVKIMAMSVIVNITANVCLYKFLGPLTLGLSSSLYGIIYLILASYKLEILRMVLKNIILVGAGALIYVPIELLISGDILISLIISSMLFIIFWVLYFLSIKSLRNAIMPAITSKLKKTNKVTSIGE</sequence>
<feature type="transmembrane region" description="Helical" evidence="8">
    <location>
        <begin position="373"/>
        <end position="395"/>
    </location>
</feature>
<feature type="transmembrane region" description="Helical" evidence="8">
    <location>
        <begin position="80"/>
        <end position="101"/>
    </location>
</feature>
<evidence type="ECO:0000256" key="4">
    <source>
        <dbReference type="ARBA" id="ARBA00022960"/>
    </source>
</evidence>
<feature type="transmembrane region" description="Helical" evidence="8">
    <location>
        <begin position="340"/>
        <end position="361"/>
    </location>
</feature>
<evidence type="ECO:0000256" key="1">
    <source>
        <dbReference type="ARBA" id="ARBA00004651"/>
    </source>
</evidence>
<evidence type="ECO:0000256" key="6">
    <source>
        <dbReference type="ARBA" id="ARBA00022989"/>
    </source>
</evidence>
<evidence type="ECO:0000256" key="7">
    <source>
        <dbReference type="ARBA" id="ARBA00023136"/>
    </source>
</evidence>
<evidence type="ECO:0000313" key="10">
    <source>
        <dbReference type="Proteomes" id="UP001597540"/>
    </source>
</evidence>
<evidence type="ECO:0000256" key="5">
    <source>
        <dbReference type="ARBA" id="ARBA00022984"/>
    </source>
</evidence>
<gene>
    <name evidence="9" type="primary">murJ</name>
    <name evidence="9" type="ORF">ACFSVM_02760</name>
</gene>
<evidence type="ECO:0000313" key="9">
    <source>
        <dbReference type="EMBL" id="MFD2699382.1"/>
    </source>
</evidence>
<feature type="transmembrane region" description="Helical" evidence="8">
    <location>
        <begin position="121"/>
        <end position="145"/>
    </location>
</feature>
<dbReference type="InterPro" id="IPR004268">
    <property type="entry name" value="MurJ"/>
</dbReference>
<keyword evidence="10" id="KW-1185">Reference proteome</keyword>
<dbReference type="PANTHER" id="PTHR47019">
    <property type="entry name" value="LIPID II FLIPPASE MURJ"/>
    <property type="match status" value="1"/>
</dbReference>
<feature type="transmembrane region" description="Helical" evidence="8">
    <location>
        <begin position="182"/>
        <end position="202"/>
    </location>
</feature>